<keyword evidence="1" id="KW-1133">Transmembrane helix</keyword>
<keyword evidence="3" id="KW-1185">Reference proteome</keyword>
<gene>
    <name evidence="2" type="ORF">J2Z44_004189</name>
</gene>
<name>A0ABS4K977_9CLOT</name>
<dbReference type="Gene3D" id="1.10.1900.10">
    <property type="entry name" value="c-terminal domain of poly(a) binding protein"/>
    <property type="match status" value="1"/>
</dbReference>
<evidence type="ECO:0000313" key="2">
    <source>
        <dbReference type="EMBL" id="MBP2024329.1"/>
    </source>
</evidence>
<proteinExistence type="predicted"/>
<dbReference type="EMBL" id="JAGGLL010000061">
    <property type="protein sequence ID" value="MBP2024329.1"/>
    <property type="molecule type" value="Genomic_DNA"/>
</dbReference>
<comment type="caution">
    <text evidence="2">The sequence shown here is derived from an EMBL/GenBank/DDBJ whole genome shotgun (WGS) entry which is preliminary data.</text>
</comment>
<keyword evidence="1" id="KW-0472">Membrane</keyword>
<keyword evidence="1" id="KW-0812">Transmembrane</keyword>
<evidence type="ECO:0000313" key="3">
    <source>
        <dbReference type="Proteomes" id="UP001519308"/>
    </source>
</evidence>
<dbReference type="InterPro" id="IPR008316">
    <property type="entry name" value="UCP029876"/>
</dbReference>
<organism evidence="2 3">
    <name type="scientific">Clostridium punense</name>
    <dbReference type="NCBI Taxonomy" id="1054297"/>
    <lineage>
        <taxon>Bacteria</taxon>
        <taxon>Bacillati</taxon>
        <taxon>Bacillota</taxon>
        <taxon>Clostridia</taxon>
        <taxon>Eubacteriales</taxon>
        <taxon>Clostridiaceae</taxon>
        <taxon>Clostridium</taxon>
    </lineage>
</organism>
<dbReference type="SUPFAM" id="SSF158560">
    <property type="entry name" value="BH3980-like"/>
    <property type="match status" value="1"/>
</dbReference>
<sequence length="224" mass="26079">MGQVKKYIKDTNIHKEKLNNEYRVIFDEIMVYFRTSALPEEEIEVTIQDILSSFLEAQEAGKAIEQVIGESYKDFCESIIAEFKSTPKDRKRIILSNISMLFLIITSIITVNYIIDSVRYFIKSRSMTFNYAVSLDTIIQVLMGIVAVYVMFRYVRGSGMTKTTRKAKLKEYGTLYLASLIYILIFVGLEYFKIDKIVFFSVEIYIIIPLLCLIIKIFDYFANK</sequence>
<reference evidence="2 3" key="1">
    <citation type="submission" date="2021-03" db="EMBL/GenBank/DDBJ databases">
        <title>Genomic Encyclopedia of Type Strains, Phase IV (KMG-IV): sequencing the most valuable type-strain genomes for metagenomic binning, comparative biology and taxonomic classification.</title>
        <authorList>
            <person name="Goeker M."/>
        </authorList>
    </citation>
    <scope>NUCLEOTIDE SEQUENCE [LARGE SCALE GENOMIC DNA]</scope>
    <source>
        <strain evidence="2 3">DSM 28650</strain>
    </source>
</reference>
<protein>
    <submittedName>
        <fullName evidence="2">DNA-binding ferritin-like protein (Dps family)</fullName>
    </submittedName>
</protein>
<dbReference type="PANTHER" id="PTHR41307:SF1">
    <property type="entry name" value="MEMBRANE PROTEIN"/>
    <property type="match status" value="1"/>
</dbReference>
<accession>A0ABS4K977</accession>
<dbReference type="PANTHER" id="PTHR41307">
    <property type="entry name" value="MEMBRANE PROTEIN-RELATED"/>
    <property type="match status" value="1"/>
</dbReference>
<feature type="transmembrane region" description="Helical" evidence="1">
    <location>
        <begin position="173"/>
        <end position="192"/>
    </location>
</feature>
<dbReference type="Pfam" id="PF06304">
    <property type="entry name" value="DUF1048"/>
    <property type="match status" value="1"/>
</dbReference>
<feature type="transmembrane region" description="Helical" evidence="1">
    <location>
        <begin position="198"/>
        <end position="218"/>
    </location>
</feature>
<feature type="transmembrane region" description="Helical" evidence="1">
    <location>
        <begin position="127"/>
        <end position="152"/>
    </location>
</feature>
<dbReference type="Proteomes" id="UP001519308">
    <property type="component" value="Unassembled WGS sequence"/>
</dbReference>
<dbReference type="RefSeq" id="WP_021282778.1">
    <property type="nucleotide sequence ID" value="NZ_JAGGLL010000061.1"/>
</dbReference>
<feature type="transmembrane region" description="Helical" evidence="1">
    <location>
        <begin position="93"/>
        <end position="115"/>
    </location>
</feature>
<evidence type="ECO:0000256" key="1">
    <source>
        <dbReference type="SAM" id="Phobius"/>
    </source>
</evidence>